<accession>A0A2T7PTK5</accession>
<feature type="compositionally biased region" description="Polar residues" evidence="1">
    <location>
        <begin position="202"/>
        <end position="216"/>
    </location>
</feature>
<dbReference type="Proteomes" id="UP000245119">
    <property type="component" value="Linkage Group LG2"/>
</dbReference>
<gene>
    <name evidence="2" type="ORF">C0Q70_03742</name>
</gene>
<evidence type="ECO:0000313" key="3">
    <source>
        <dbReference type="Proteomes" id="UP000245119"/>
    </source>
</evidence>
<evidence type="ECO:0000313" key="2">
    <source>
        <dbReference type="EMBL" id="PVD36752.1"/>
    </source>
</evidence>
<proteinExistence type="predicted"/>
<protein>
    <submittedName>
        <fullName evidence="2">Uncharacterized protein</fullName>
    </submittedName>
</protein>
<sequence length="229" mass="25794">MAYFSDKTKDKLLGSLLSRRIIDNILYVNGYALCRRLASGDSPCRQVLPRRYSFVLCCAVLQRRLHRQAFSIFFQRQQLSYRGAQDQGGHGTEVAGRRSSGAKHRGKKRRKAERPRQSSGCWHSDCWSLATFSGSYGGAWDASYPRGKDDVCAIEDRSDDGRVRVTLQLPSIPSPPPDCNRRADLTQPPPTFTHQGAFAEILTSSNTSQRQDSGTLKSHHVKQEKHWPT</sequence>
<name>A0A2T7PTK5_POMCA</name>
<comment type="caution">
    <text evidence="2">The sequence shown here is derived from an EMBL/GenBank/DDBJ whole genome shotgun (WGS) entry which is preliminary data.</text>
</comment>
<dbReference type="AlphaFoldDB" id="A0A2T7PTK5"/>
<organism evidence="2 3">
    <name type="scientific">Pomacea canaliculata</name>
    <name type="common">Golden apple snail</name>
    <dbReference type="NCBI Taxonomy" id="400727"/>
    <lineage>
        <taxon>Eukaryota</taxon>
        <taxon>Metazoa</taxon>
        <taxon>Spiralia</taxon>
        <taxon>Lophotrochozoa</taxon>
        <taxon>Mollusca</taxon>
        <taxon>Gastropoda</taxon>
        <taxon>Caenogastropoda</taxon>
        <taxon>Architaenioglossa</taxon>
        <taxon>Ampullarioidea</taxon>
        <taxon>Ampullariidae</taxon>
        <taxon>Pomacea</taxon>
    </lineage>
</organism>
<dbReference type="EMBL" id="PZQS01000002">
    <property type="protein sequence ID" value="PVD36752.1"/>
    <property type="molecule type" value="Genomic_DNA"/>
</dbReference>
<feature type="region of interest" description="Disordered" evidence="1">
    <location>
        <begin position="171"/>
        <end position="229"/>
    </location>
</feature>
<feature type="compositionally biased region" description="Basic residues" evidence="1">
    <location>
        <begin position="100"/>
        <end position="113"/>
    </location>
</feature>
<keyword evidence="3" id="KW-1185">Reference proteome</keyword>
<reference evidence="2 3" key="1">
    <citation type="submission" date="2018-04" db="EMBL/GenBank/DDBJ databases">
        <title>The genome of golden apple snail Pomacea canaliculata provides insight into stress tolerance and invasive adaptation.</title>
        <authorList>
            <person name="Liu C."/>
            <person name="Liu B."/>
            <person name="Ren Y."/>
            <person name="Zhang Y."/>
            <person name="Wang H."/>
            <person name="Li S."/>
            <person name="Jiang F."/>
            <person name="Yin L."/>
            <person name="Zhang G."/>
            <person name="Qian W."/>
            <person name="Fan W."/>
        </authorList>
    </citation>
    <scope>NUCLEOTIDE SEQUENCE [LARGE SCALE GENOMIC DNA]</scope>
    <source>
        <strain evidence="2">SZHN2017</strain>
        <tissue evidence="2">Muscle</tissue>
    </source>
</reference>
<evidence type="ECO:0000256" key="1">
    <source>
        <dbReference type="SAM" id="MobiDB-lite"/>
    </source>
</evidence>
<feature type="region of interest" description="Disordered" evidence="1">
    <location>
        <begin position="84"/>
        <end position="122"/>
    </location>
</feature>